<dbReference type="InterPro" id="IPR036691">
    <property type="entry name" value="Endo/exonu/phosph_ase_sf"/>
</dbReference>
<dbReference type="SUPFAM" id="SSF56219">
    <property type="entry name" value="DNase I-like"/>
    <property type="match status" value="1"/>
</dbReference>
<feature type="non-terminal residue" evidence="1">
    <location>
        <position position="108"/>
    </location>
</feature>
<sequence>SFGLTVDFTFHKTIFSLLAVYRTHDSNKDIFIEELDRFYERKTKDKTYIFLGDINIDILQNNLHVDRYLNTLCGHGFVNCINLPTRVTDDSRTCIDHVFVDHNDFDKV</sequence>
<name>A0A1B6IUL9_9HEMI</name>
<gene>
    <name evidence="1" type="ORF">g.2312</name>
</gene>
<dbReference type="Gene3D" id="3.60.10.10">
    <property type="entry name" value="Endonuclease/exonuclease/phosphatase"/>
    <property type="match status" value="1"/>
</dbReference>
<proteinExistence type="predicted"/>
<protein>
    <recommendedName>
        <fullName evidence="2">Endonuclease/exonuclease/phosphatase domain-containing protein</fullName>
    </recommendedName>
</protein>
<accession>A0A1B6IUL9</accession>
<dbReference type="AlphaFoldDB" id="A0A1B6IUL9"/>
<organism evidence="1">
    <name type="scientific">Homalodisca liturata</name>
    <dbReference type="NCBI Taxonomy" id="320908"/>
    <lineage>
        <taxon>Eukaryota</taxon>
        <taxon>Metazoa</taxon>
        <taxon>Ecdysozoa</taxon>
        <taxon>Arthropoda</taxon>
        <taxon>Hexapoda</taxon>
        <taxon>Insecta</taxon>
        <taxon>Pterygota</taxon>
        <taxon>Neoptera</taxon>
        <taxon>Paraneoptera</taxon>
        <taxon>Hemiptera</taxon>
        <taxon>Auchenorrhyncha</taxon>
        <taxon>Membracoidea</taxon>
        <taxon>Cicadellidae</taxon>
        <taxon>Cicadellinae</taxon>
        <taxon>Proconiini</taxon>
        <taxon>Homalodisca</taxon>
    </lineage>
</organism>
<evidence type="ECO:0008006" key="2">
    <source>
        <dbReference type="Google" id="ProtNLM"/>
    </source>
</evidence>
<evidence type="ECO:0000313" key="1">
    <source>
        <dbReference type="EMBL" id="JAS90583.1"/>
    </source>
</evidence>
<feature type="non-terminal residue" evidence="1">
    <location>
        <position position="1"/>
    </location>
</feature>
<reference evidence="1" key="1">
    <citation type="submission" date="2015-11" db="EMBL/GenBank/DDBJ databases">
        <title>De novo transcriptome assembly of four potential Pierce s Disease insect vectors from Arizona vineyards.</title>
        <authorList>
            <person name="Tassone E.E."/>
        </authorList>
    </citation>
    <scope>NUCLEOTIDE SEQUENCE</scope>
</reference>
<dbReference type="EMBL" id="GECU01017123">
    <property type="protein sequence ID" value="JAS90583.1"/>
    <property type="molecule type" value="Transcribed_RNA"/>
</dbReference>